<keyword evidence="1" id="KW-1133">Transmembrane helix</keyword>
<name>A0A0R3S551_9BILA</name>
<keyword evidence="2" id="KW-1185">Reference proteome</keyword>
<reference evidence="3" key="1">
    <citation type="submission" date="2017-02" db="UniProtKB">
        <authorList>
            <consortium name="WormBaseParasite"/>
        </authorList>
    </citation>
    <scope>IDENTIFICATION</scope>
</reference>
<dbReference type="Proteomes" id="UP000050640">
    <property type="component" value="Unplaced"/>
</dbReference>
<dbReference type="AlphaFoldDB" id="A0A0R3S551"/>
<keyword evidence="1" id="KW-0472">Membrane</keyword>
<keyword evidence="1" id="KW-0812">Transmembrane</keyword>
<dbReference type="Pfam" id="PF21525">
    <property type="entry name" value="Nlp36"/>
    <property type="match status" value="1"/>
</dbReference>
<accession>A0A0R3S551</accession>
<proteinExistence type="predicted"/>
<evidence type="ECO:0000313" key="2">
    <source>
        <dbReference type="Proteomes" id="UP000050640"/>
    </source>
</evidence>
<evidence type="ECO:0000256" key="1">
    <source>
        <dbReference type="SAM" id="Phobius"/>
    </source>
</evidence>
<evidence type="ECO:0000313" key="3">
    <source>
        <dbReference type="WBParaSite" id="EEL_0000992001-mRNA-1"/>
    </source>
</evidence>
<sequence>MVSLKQEFEFYDYFGPVAVISLFAVTVLLISFFILNFFFISKYDEPTVFERVMILAVYVSEAASVFQIASKHNLRLGPHSVKTVISRKQRYMKDGNSGNPDGSVNEPRKVVFTKQPEPEILLLPFI</sequence>
<dbReference type="WBParaSite" id="EEL_0000992001-mRNA-1">
    <property type="protein sequence ID" value="EEL_0000992001-mRNA-1"/>
    <property type="gene ID" value="EEL_0000992001"/>
</dbReference>
<organism evidence="2 3">
    <name type="scientific">Elaeophora elaphi</name>
    <dbReference type="NCBI Taxonomy" id="1147741"/>
    <lineage>
        <taxon>Eukaryota</taxon>
        <taxon>Metazoa</taxon>
        <taxon>Ecdysozoa</taxon>
        <taxon>Nematoda</taxon>
        <taxon>Chromadorea</taxon>
        <taxon>Rhabditida</taxon>
        <taxon>Spirurina</taxon>
        <taxon>Spiruromorpha</taxon>
        <taxon>Filarioidea</taxon>
        <taxon>Onchocercidae</taxon>
        <taxon>Elaeophora</taxon>
    </lineage>
</organism>
<protein>
    <submittedName>
        <fullName evidence="3">Neur_chan_memb domain-containing protein</fullName>
    </submittedName>
</protein>
<feature type="transmembrane region" description="Helical" evidence="1">
    <location>
        <begin position="13"/>
        <end position="40"/>
    </location>
</feature>